<dbReference type="SUPFAM" id="SSF50630">
    <property type="entry name" value="Acid proteases"/>
    <property type="match status" value="1"/>
</dbReference>
<feature type="domain" description="Xylanase inhibitor C-terminal" evidence="2">
    <location>
        <begin position="216"/>
        <end position="296"/>
    </location>
</feature>
<dbReference type="GO" id="GO:0016301">
    <property type="term" value="F:kinase activity"/>
    <property type="evidence" value="ECO:0007669"/>
    <property type="project" value="UniProtKB-KW"/>
</dbReference>
<feature type="domain" description="Xylanase inhibitor N-terminal" evidence="3">
    <location>
        <begin position="119"/>
        <end position="183"/>
    </location>
</feature>
<dbReference type="InterPro" id="IPR032799">
    <property type="entry name" value="TAXi_C"/>
</dbReference>
<dbReference type="Pfam" id="PF14543">
    <property type="entry name" value="TAXi_N"/>
    <property type="match status" value="2"/>
</dbReference>
<reference evidence="4" key="1">
    <citation type="submission" date="2019-09" db="EMBL/GenBank/DDBJ databases">
        <title>Draft genome information of white flower Hibiscus syriacus.</title>
        <authorList>
            <person name="Kim Y.-M."/>
        </authorList>
    </citation>
    <scope>NUCLEOTIDE SEQUENCE [LARGE SCALE GENOMIC DNA]</scope>
    <source>
        <strain evidence="4">YM2019G1</strain>
    </source>
</reference>
<evidence type="ECO:0000259" key="3">
    <source>
        <dbReference type="Pfam" id="PF14543"/>
    </source>
</evidence>
<evidence type="ECO:0000259" key="2">
    <source>
        <dbReference type="Pfam" id="PF14541"/>
    </source>
</evidence>
<dbReference type="GO" id="GO:0006508">
    <property type="term" value="P:proteolysis"/>
    <property type="evidence" value="ECO:0007669"/>
    <property type="project" value="InterPro"/>
</dbReference>
<dbReference type="Proteomes" id="UP000436088">
    <property type="component" value="Unassembled WGS sequence"/>
</dbReference>
<dbReference type="PANTHER" id="PTHR13683">
    <property type="entry name" value="ASPARTYL PROTEASES"/>
    <property type="match status" value="1"/>
</dbReference>
<proteinExistence type="inferred from homology"/>
<comment type="caution">
    <text evidence="4">The sequence shown here is derived from an EMBL/GenBank/DDBJ whole genome shotgun (WGS) entry which is preliminary data.</text>
</comment>
<keyword evidence="4" id="KW-0808">Transferase</keyword>
<dbReference type="AlphaFoldDB" id="A0A6A3APB8"/>
<evidence type="ECO:0000313" key="4">
    <source>
        <dbReference type="EMBL" id="KAE8704722.1"/>
    </source>
</evidence>
<organism evidence="4 5">
    <name type="scientific">Hibiscus syriacus</name>
    <name type="common">Rose of Sharon</name>
    <dbReference type="NCBI Taxonomy" id="106335"/>
    <lineage>
        <taxon>Eukaryota</taxon>
        <taxon>Viridiplantae</taxon>
        <taxon>Streptophyta</taxon>
        <taxon>Embryophyta</taxon>
        <taxon>Tracheophyta</taxon>
        <taxon>Spermatophyta</taxon>
        <taxon>Magnoliopsida</taxon>
        <taxon>eudicotyledons</taxon>
        <taxon>Gunneridae</taxon>
        <taxon>Pentapetalae</taxon>
        <taxon>rosids</taxon>
        <taxon>malvids</taxon>
        <taxon>Malvales</taxon>
        <taxon>Malvaceae</taxon>
        <taxon>Malvoideae</taxon>
        <taxon>Hibiscus</taxon>
    </lineage>
</organism>
<keyword evidence="4" id="KW-0418">Kinase</keyword>
<feature type="domain" description="Xylanase inhibitor N-terminal" evidence="3">
    <location>
        <begin position="55"/>
        <end position="118"/>
    </location>
</feature>
<gene>
    <name evidence="4" type="ORF">F3Y22_tig00110445pilonHSYRG00026</name>
</gene>
<comment type="similarity">
    <text evidence="1">Belongs to the peptidase A1 family.</text>
</comment>
<dbReference type="Gene3D" id="2.40.70.10">
    <property type="entry name" value="Acid Proteases"/>
    <property type="match status" value="3"/>
</dbReference>
<dbReference type="GO" id="GO:0004190">
    <property type="term" value="F:aspartic-type endopeptidase activity"/>
    <property type="evidence" value="ECO:0007669"/>
    <property type="project" value="InterPro"/>
</dbReference>
<keyword evidence="5" id="KW-1185">Reference proteome</keyword>
<protein>
    <submittedName>
        <fullName evidence="4">Leucine-rich repeat protein kinase family protein</fullName>
    </submittedName>
</protein>
<dbReference type="EMBL" id="VEPZ02000989">
    <property type="protein sequence ID" value="KAE8704722.1"/>
    <property type="molecule type" value="Genomic_DNA"/>
</dbReference>
<name>A0A6A3APB8_HIBSY</name>
<dbReference type="InterPro" id="IPR001461">
    <property type="entry name" value="Aspartic_peptidase_A1"/>
</dbReference>
<dbReference type="PANTHER" id="PTHR13683:SF908">
    <property type="entry name" value="ASPARTYL PROTEASE FAMILY PROTEIN, PUTATIVE-RELATED"/>
    <property type="match status" value="1"/>
</dbReference>
<dbReference type="InterPro" id="IPR032861">
    <property type="entry name" value="TAXi_N"/>
</dbReference>
<evidence type="ECO:0000256" key="1">
    <source>
        <dbReference type="ARBA" id="ARBA00007447"/>
    </source>
</evidence>
<evidence type="ECO:0000313" key="5">
    <source>
        <dbReference type="Proteomes" id="UP000436088"/>
    </source>
</evidence>
<sequence length="296" mass="32756">MVLSQDKENLVSSNAKVLRQYKARANSINSMLSSNFLEKTSLQDKPEISIGTRKYQVGIGFGGSNTKLSLVFDTASQLTWTQCQPCSGYCYDQKEPIFNPLKSSSYASIRVPSVTCNQISSEGFLFGCGQRNHFPNGGRAAGVLGLGRGWFSIVSQTSNKYPKVFSYCLPSSDESTGYLKFGDENLPSLIKFTPMSKSFDIRVGGERLSIDGVGRSFVTKMTNYPMASAFENLGTCYYFSGNSTVVMPTLTLYFDRGVEMPIDARGILYINKISQTCLEFEKNNEEDDVMIVGNFQ</sequence>
<dbReference type="InterPro" id="IPR021109">
    <property type="entry name" value="Peptidase_aspartic_dom_sf"/>
</dbReference>
<accession>A0A6A3APB8</accession>
<dbReference type="Pfam" id="PF14541">
    <property type="entry name" value="TAXi_C"/>
    <property type="match status" value="1"/>
</dbReference>